<evidence type="ECO:0000313" key="1">
    <source>
        <dbReference type="EMBL" id="APZ82543.1"/>
    </source>
</evidence>
<accession>A0A217ER36</accession>
<protein>
    <recommendedName>
        <fullName evidence="3">Tail assembly chaperone</fullName>
    </recommendedName>
</protein>
<organismHost>
    <name type="scientific">Bacillus subtilis</name>
    <dbReference type="NCBI Taxonomy" id="1423"/>
</organismHost>
<proteinExistence type="predicted"/>
<reference evidence="1" key="1">
    <citation type="journal article" date="2017" name="Viruses">
        <title>Characterization of Bacillus subtilis Viruses vB_BsuM-Goe2 and vB_BsuM-Goe3.</title>
        <authorList>
            <person name="Willms I.M."/>
            <person name="Hoppert M."/>
            <person name="Hertel R."/>
        </authorList>
    </citation>
    <scope>NUCLEOTIDE SEQUENCE [LARGE SCALE GENOMIC DNA]</scope>
</reference>
<gene>
    <name evidence="1" type="ORF">Goe3_c08200</name>
</gene>
<dbReference type="EMBL" id="KY368640">
    <property type="protein sequence ID" value="APZ82543.1"/>
    <property type="molecule type" value="Genomic_DNA"/>
</dbReference>
<keyword evidence="2" id="KW-1185">Reference proteome</keyword>
<evidence type="ECO:0000313" key="2">
    <source>
        <dbReference type="Proteomes" id="UP000221795"/>
    </source>
</evidence>
<name>A0A217ER36_BPGO3</name>
<organism evidence="1 2">
    <name type="scientific">Bacillus phage vB_BsuM-Goe3</name>
    <dbReference type="NCBI Taxonomy" id="1933063"/>
    <lineage>
        <taxon>Viruses</taxon>
        <taxon>Duplodnaviria</taxon>
        <taxon>Heunggongvirae</taxon>
        <taxon>Uroviricota</taxon>
        <taxon>Caudoviricetes</taxon>
        <taxon>Herelleviridae</taxon>
        <taxon>Bastillevirinae</taxon>
        <taxon>Grisebachstrassevirus</taxon>
        <taxon>Grisebachstrassevirus goe3</taxon>
    </lineage>
</organism>
<dbReference type="Proteomes" id="UP000221795">
    <property type="component" value="Segment"/>
</dbReference>
<evidence type="ECO:0008006" key="3">
    <source>
        <dbReference type="Google" id="ProtNLM"/>
    </source>
</evidence>
<sequence>MDENLGKNQTPEERELAERAEQKKVIDRIIRGVNDTFEKKYDFPELDLSFRIKLRAPNAVEVGKIQARLAAYLDGMNNYASGYIIRVFTALACIRVVGVEVPEILEDDEKIYNLDILYKIGEDFQRWLDNFRI</sequence>